<reference evidence="2 3" key="1">
    <citation type="submission" date="2019-06" db="EMBL/GenBank/DDBJ databases">
        <title>Genomic Encyclopedia of Archaeal and Bacterial Type Strains, Phase II (KMG-II): from individual species to whole genera.</title>
        <authorList>
            <person name="Goeker M."/>
        </authorList>
    </citation>
    <scope>NUCLEOTIDE SEQUENCE [LARGE SCALE GENOMIC DNA]</scope>
    <source>
        <strain evidence="2 3">DSM 7270</strain>
    </source>
</reference>
<dbReference type="AlphaFoldDB" id="A0A543L2Q2"/>
<evidence type="ECO:0000313" key="3">
    <source>
        <dbReference type="Proteomes" id="UP000316993"/>
    </source>
</evidence>
<evidence type="ECO:0000259" key="1">
    <source>
        <dbReference type="Pfam" id="PF03435"/>
    </source>
</evidence>
<evidence type="ECO:0000313" key="2">
    <source>
        <dbReference type="EMBL" id="TQN01593.1"/>
    </source>
</evidence>
<dbReference type="PANTHER" id="PTHR43796:SF2">
    <property type="entry name" value="CARBOXYNORSPERMIDINE SYNTHASE"/>
    <property type="match status" value="1"/>
</dbReference>
<dbReference type="Gene3D" id="3.40.50.720">
    <property type="entry name" value="NAD(P)-binding Rossmann-like Domain"/>
    <property type="match status" value="1"/>
</dbReference>
<gene>
    <name evidence="2" type="ORF">BDD18_3562</name>
</gene>
<dbReference type="Pfam" id="PF03435">
    <property type="entry name" value="Sacchrp_dh_NADP"/>
    <property type="match status" value="1"/>
</dbReference>
<accession>A0A543L2Q2</accession>
<organism evidence="2 3">
    <name type="scientific">Acidovorax temperans</name>
    <dbReference type="NCBI Taxonomy" id="80878"/>
    <lineage>
        <taxon>Bacteria</taxon>
        <taxon>Pseudomonadati</taxon>
        <taxon>Pseudomonadota</taxon>
        <taxon>Betaproteobacteria</taxon>
        <taxon>Burkholderiales</taxon>
        <taxon>Comamonadaceae</taxon>
        <taxon>Acidovorax</taxon>
    </lineage>
</organism>
<dbReference type="SUPFAM" id="SSF51735">
    <property type="entry name" value="NAD(P)-binding Rossmann-fold domains"/>
    <property type="match status" value="1"/>
</dbReference>
<dbReference type="InterPro" id="IPR005097">
    <property type="entry name" value="Sacchrp_dh_NADP-bd"/>
</dbReference>
<dbReference type="Proteomes" id="UP000316993">
    <property type="component" value="Unassembled WGS sequence"/>
</dbReference>
<dbReference type="EMBL" id="VFPV01000003">
    <property type="protein sequence ID" value="TQN01593.1"/>
    <property type="molecule type" value="Genomic_DNA"/>
</dbReference>
<name>A0A543L2Q2_9BURK</name>
<protein>
    <submittedName>
        <fullName evidence="2">Saccharopine dehydrogenase-like protein</fullName>
    </submittedName>
</protein>
<sequence length="374" mass="39678">MTAMNVLVLGGYGNFGTCICKALAGHPQIHLLIAGRNASKAQALADTVGHHTQGVALDHEAPDLAQQLRALNVGLVIHTAGPFQAQAYGVAQAAAQAGCHYIDLADGRRFVCDFPGAMHGAFSSAGRTAVTGASTVPALSSAVVDALCSGWRSIHTIDTCIAPAQRAPRGEATLAAVLSYCGVPIPVWENGRWQTRLGWADPTPVSFQRLPPRRGAVCDIPDLELFPSHYQVTQRVSFRAALEVGLAQSAFSALARLRQWGWLQQPEKLAALMHRGGGLFDALGTPLGGMVVRVSGLDAQAQPRRRAWHIAADHDHGPEIPCMAAILLARLLAEGQHMPSGAWTSTGLLPLNAFAPEFAKWGMQTDVVEENASH</sequence>
<proteinExistence type="predicted"/>
<comment type="caution">
    <text evidence="2">The sequence shown here is derived from an EMBL/GenBank/DDBJ whole genome shotgun (WGS) entry which is preliminary data.</text>
</comment>
<dbReference type="PANTHER" id="PTHR43796">
    <property type="entry name" value="CARBOXYNORSPERMIDINE SYNTHASE"/>
    <property type="match status" value="1"/>
</dbReference>
<feature type="domain" description="Saccharopine dehydrogenase NADP binding" evidence="1">
    <location>
        <begin position="6"/>
        <end position="130"/>
    </location>
</feature>
<dbReference type="InterPro" id="IPR036291">
    <property type="entry name" value="NAD(P)-bd_dom_sf"/>
</dbReference>